<feature type="transmembrane region" description="Helical" evidence="1">
    <location>
        <begin position="6"/>
        <end position="26"/>
    </location>
</feature>
<dbReference type="AlphaFoldDB" id="A0A1M5PN98"/>
<organism evidence="2 3">
    <name type="scientific">Hydrocarboniphaga daqingensis</name>
    <dbReference type="NCBI Taxonomy" id="490188"/>
    <lineage>
        <taxon>Bacteria</taxon>
        <taxon>Pseudomonadati</taxon>
        <taxon>Pseudomonadota</taxon>
        <taxon>Gammaproteobacteria</taxon>
        <taxon>Nevskiales</taxon>
        <taxon>Nevskiaceae</taxon>
        <taxon>Hydrocarboniphaga</taxon>
    </lineage>
</organism>
<reference evidence="2 3" key="1">
    <citation type="submission" date="2016-11" db="EMBL/GenBank/DDBJ databases">
        <authorList>
            <person name="Jaros S."/>
            <person name="Januszkiewicz K."/>
            <person name="Wedrychowicz H."/>
        </authorList>
    </citation>
    <scope>NUCLEOTIDE SEQUENCE [LARGE SCALE GENOMIC DNA]</scope>
    <source>
        <strain evidence="2 3">CGMCC 1.7049</strain>
    </source>
</reference>
<keyword evidence="1" id="KW-0812">Transmembrane</keyword>
<evidence type="ECO:0000313" key="3">
    <source>
        <dbReference type="Proteomes" id="UP000199758"/>
    </source>
</evidence>
<evidence type="ECO:0000313" key="2">
    <source>
        <dbReference type="EMBL" id="SHH03186.1"/>
    </source>
</evidence>
<dbReference type="Pfam" id="PF03597">
    <property type="entry name" value="FixS"/>
    <property type="match status" value="1"/>
</dbReference>
<dbReference type="STRING" id="490188.SAMN04488068_2208"/>
<gene>
    <name evidence="2" type="ORF">SAMN04488068_2208</name>
</gene>
<keyword evidence="1" id="KW-1133">Transmembrane helix</keyword>
<keyword evidence="3" id="KW-1185">Reference proteome</keyword>
<proteinExistence type="predicted"/>
<dbReference type="InterPro" id="IPR004714">
    <property type="entry name" value="Cyt_oxidase_maturation_cbb3"/>
</dbReference>
<dbReference type="EMBL" id="FQWZ01000005">
    <property type="protein sequence ID" value="SHH03186.1"/>
    <property type="molecule type" value="Genomic_DNA"/>
</dbReference>
<keyword evidence="1" id="KW-0472">Membrane</keyword>
<sequence length="46" mass="4929">MSSLYVLVPLGALFAAIAAGFFVVAVNGRQFERLDELSGQLPDEES</sequence>
<dbReference type="RefSeq" id="WP_072897546.1">
    <property type="nucleotide sequence ID" value="NZ_FQWZ01000005.1"/>
</dbReference>
<name>A0A1M5PN98_9GAMM</name>
<protein>
    <submittedName>
        <fullName evidence="2">Cytochrome oxidase maturation protein cbb3-type</fullName>
    </submittedName>
</protein>
<dbReference type="Proteomes" id="UP000199758">
    <property type="component" value="Unassembled WGS sequence"/>
</dbReference>
<accession>A0A1M5PN98</accession>
<evidence type="ECO:0000256" key="1">
    <source>
        <dbReference type="SAM" id="Phobius"/>
    </source>
</evidence>